<evidence type="ECO:0000256" key="3">
    <source>
        <dbReference type="ARBA" id="ARBA00022786"/>
    </source>
</evidence>
<dbReference type="SMART" id="SM00252">
    <property type="entry name" value="SH2"/>
    <property type="match status" value="1"/>
</dbReference>
<dbReference type="PANTHER" id="PTHR10155:SF32">
    <property type="entry name" value="LP02169P"/>
    <property type="match status" value="1"/>
</dbReference>
<evidence type="ECO:0000259" key="8">
    <source>
        <dbReference type="PROSITE" id="PS50225"/>
    </source>
</evidence>
<keyword evidence="4 5" id="KW-0727">SH2 domain</keyword>
<dbReference type="SUPFAM" id="SSF55550">
    <property type="entry name" value="SH2 domain"/>
    <property type="match status" value="1"/>
</dbReference>
<organism evidence="9 10">
    <name type="scientific">Trichobilharzia regenti</name>
    <name type="common">Nasal bird schistosome</name>
    <dbReference type="NCBI Taxonomy" id="157069"/>
    <lineage>
        <taxon>Eukaryota</taxon>
        <taxon>Metazoa</taxon>
        <taxon>Spiralia</taxon>
        <taxon>Lophotrochozoa</taxon>
        <taxon>Platyhelminthes</taxon>
        <taxon>Trematoda</taxon>
        <taxon>Digenea</taxon>
        <taxon>Strigeidida</taxon>
        <taxon>Schistosomatoidea</taxon>
        <taxon>Schistosomatidae</taxon>
        <taxon>Trichobilharzia</taxon>
    </lineage>
</organism>
<evidence type="ECO:0000313" key="9">
    <source>
        <dbReference type="Proteomes" id="UP000050795"/>
    </source>
</evidence>
<dbReference type="SUPFAM" id="SSF158235">
    <property type="entry name" value="SOCS box-like"/>
    <property type="match status" value="1"/>
</dbReference>
<dbReference type="GO" id="GO:0046854">
    <property type="term" value="P:phosphatidylinositol phosphate biosynthetic process"/>
    <property type="evidence" value="ECO:0007669"/>
    <property type="project" value="TreeGrafter"/>
</dbReference>
<accession>A0AA85K5I9</accession>
<keyword evidence="3" id="KW-0833">Ubl conjugation pathway</keyword>
<dbReference type="GO" id="GO:0035556">
    <property type="term" value="P:intracellular signal transduction"/>
    <property type="evidence" value="ECO:0007669"/>
    <property type="project" value="InterPro"/>
</dbReference>
<dbReference type="PANTHER" id="PTHR10155">
    <property type="entry name" value="PHOSPHATIDYLINOSITOL 3-KINASE REGULATORY SUBUNIT"/>
    <property type="match status" value="1"/>
</dbReference>
<reference evidence="9" key="1">
    <citation type="submission" date="2022-06" db="EMBL/GenBank/DDBJ databases">
        <authorList>
            <person name="Berger JAMES D."/>
            <person name="Berger JAMES D."/>
        </authorList>
    </citation>
    <scope>NUCLEOTIDE SEQUENCE [LARGE SCALE GENOMIC DNA]</scope>
</reference>
<keyword evidence="1" id="KW-0341">Growth regulation</keyword>
<protein>
    <recommendedName>
        <fullName evidence="11">Suppressor of cytokine signaling 7</fullName>
    </recommendedName>
</protein>
<evidence type="ECO:0000259" key="7">
    <source>
        <dbReference type="PROSITE" id="PS50001"/>
    </source>
</evidence>
<feature type="domain" description="SH2" evidence="7">
    <location>
        <begin position="326"/>
        <end position="384"/>
    </location>
</feature>
<dbReference type="Gene3D" id="3.30.505.10">
    <property type="entry name" value="SH2 domain"/>
    <property type="match status" value="1"/>
</dbReference>
<dbReference type="Pfam" id="PF07525">
    <property type="entry name" value="SOCS_box"/>
    <property type="match status" value="1"/>
</dbReference>
<evidence type="ECO:0008006" key="11">
    <source>
        <dbReference type="Google" id="ProtNLM"/>
    </source>
</evidence>
<dbReference type="AlphaFoldDB" id="A0AA85K5I9"/>
<evidence type="ECO:0000256" key="5">
    <source>
        <dbReference type="PROSITE-ProRule" id="PRU00191"/>
    </source>
</evidence>
<dbReference type="SMART" id="SM00969">
    <property type="entry name" value="SOCS_box"/>
    <property type="match status" value="1"/>
</dbReference>
<feature type="compositionally biased region" description="Low complexity" evidence="6">
    <location>
        <begin position="444"/>
        <end position="459"/>
    </location>
</feature>
<dbReference type="SMART" id="SM00253">
    <property type="entry name" value="SOCS"/>
    <property type="match status" value="1"/>
</dbReference>
<dbReference type="GO" id="GO:0009968">
    <property type="term" value="P:negative regulation of signal transduction"/>
    <property type="evidence" value="ECO:0007669"/>
    <property type="project" value="UniProtKB-KW"/>
</dbReference>
<name>A0AA85K5I9_TRIRE</name>
<evidence type="ECO:0000256" key="1">
    <source>
        <dbReference type="ARBA" id="ARBA00022604"/>
    </source>
</evidence>
<dbReference type="PROSITE" id="PS50001">
    <property type="entry name" value="SH2"/>
    <property type="match status" value="1"/>
</dbReference>
<proteinExistence type="predicted"/>
<dbReference type="Pfam" id="PF00017">
    <property type="entry name" value="SH2"/>
    <property type="match status" value="1"/>
</dbReference>
<dbReference type="GO" id="GO:0046935">
    <property type="term" value="F:1-phosphatidylinositol-3-kinase regulator activity"/>
    <property type="evidence" value="ECO:0007669"/>
    <property type="project" value="TreeGrafter"/>
</dbReference>
<evidence type="ECO:0000256" key="2">
    <source>
        <dbReference type="ARBA" id="ARBA00022700"/>
    </source>
</evidence>
<sequence length="554" mass="62744">MNDIHLDSQIPSSSCMSDCFCTNCLGYCDHCCCTVSSALNNNNKCEDDHVQCYPYPHPLVHHHHHCHHLTPHQQHYHHYYSCHHHHYHHRRLYHRTGQNNDNNINNNNNIPQHCNSSSHTKNIHHDHHHHDCTNCRTQKKAVRNFHLNLVESQYATLGRLDQVIRPNQSQTCSKKASPSSSSEQTDCSSPVITLHCLNTLTTTTTTPATGTATTKRLDRCNDTRSLVVVVGKNSTDCNYSTNKCIPTNLLLTDERQCEELIDSSLNERDKTKPLKVIPSKSFASGVDSDADKKSPGGSQQIKSKNDPELINRKFVSDLMHLKRTGWYWGPLSVEEAELLLKNCSNGTFLVRDSSHDSYMLSVSFRAGGQTYHTRIEHLAGKFSLAISNDLNGNNNNNNASSSVAECIERVMAESIQDRMHFLPMLNDSSPSNSVNNGIQLLQNQSNNQQPQQQQQPQQLTNSSHLLESTRRSTSTHIKASLLHPLSRFLIVPSLLHLCRFELLLHVRHDHIDLLPLPPNILRYLKESKYYAEIIPAYLDLLSNGNTVNKNSTLH</sequence>
<dbReference type="InterPro" id="IPR000980">
    <property type="entry name" value="SH2"/>
</dbReference>
<evidence type="ECO:0000256" key="6">
    <source>
        <dbReference type="SAM" id="MobiDB-lite"/>
    </source>
</evidence>
<feature type="domain" description="SOCS box" evidence="8">
    <location>
        <begin position="480"/>
        <end position="530"/>
    </location>
</feature>
<dbReference type="PROSITE" id="PS50225">
    <property type="entry name" value="SOCS"/>
    <property type="match status" value="1"/>
</dbReference>
<feature type="region of interest" description="Disordered" evidence="6">
    <location>
        <begin position="281"/>
        <end position="306"/>
    </location>
</feature>
<dbReference type="InterPro" id="IPR036860">
    <property type="entry name" value="SH2_dom_sf"/>
</dbReference>
<evidence type="ECO:0000256" key="4">
    <source>
        <dbReference type="ARBA" id="ARBA00022999"/>
    </source>
</evidence>
<dbReference type="GO" id="GO:0005942">
    <property type="term" value="C:phosphatidylinositol 3-kinase complex"/>
    <property type="evidence" value="ECO:0007669"/>
    <property type="project" value="TreeGrafter"/>
</dbReference>
<dbReference type="Proteomes" id="UP000050795">
    <property type="component" value="Unassembled WGS sequence"/>
</dbReference>
<dbReference type="InterPro" id="IPR036036">
    <property type="entry name" value="SOCS_box-like_dom_sf"/>
</dbReference>
<dbReference type="WBParaSite" id="TREG1_56050.1">
    <property type="protein sequence ID" value="TREG1_56050.1"/>
    <property type="gene ID" value="TREG1_56050"/>
</dbReference>
<keyword evidence="9" id="KW-1185">Reference proteome</keyword>
<reference evidence="10" key="2">
    <citation type="submission" date="2023-11" db="UniProtKB">
        <authorList>
            <consortium name="WormBaseParasite"/>
        </authorList>
    </citation>
    <scope>IDENTIFICATION</scope>
</reference>
<feature type="compositionally biased region" description="Polar residues" evidence="6">
    <location>
        <begin position="460"/>
        <end position="470"/>
    </location>
</feature>
<evidence type="ECO:0000313" key="10">
    <source>
        <dbReference type="WBParaSite" id="TREG1_56050.1"/>
    </source>
</evidence>
<dbReference type="InterPro" id="IPR001496">
    <property type="entry name" value="SOCS_box"/>
</dbReference>
<keyword evidence="2" id="KW-0734">Signal transduction inhibitor</keyword>
<feature type="region of interest" description="Disordered" evidence="6">
    <location>
        <begin position="444"/>
        <end position="470"/>
    </location>
</feature>